<proteinExistence type="predicted"/>
<protein>
    <submittedName>
        <fullName evidence="6">ATP-grasp domain-containing protein</fullName>
    </submittedName>
</protein>
<dbReference type="PROSITE" id="PS50975">
    <property type="entry name" value="ATP_GRASP"/>
    <property type="match status" value="1"/>
</dbReference>
<dbReference type="PANTHER" id="PTHR43585:SF2">
    <property type="entry name" value="ATP-GRASP ENZYME FSQD"/>
    <property type="match status" value="1"/>
</dbReference>
<evidence type="ECO:0000256" key="1">
    <source>
        <dbReference type="ARBA" id="ARBA00022598"/>
    </source>
</evidence>
<keyword evidence="3 4" id="KW-0067">ATP-binding</keyword>
<dbReference type="InterPro" id="IPR011761">
    <property type="entry name" value="ATP-grasp"/>
</dbReference>
<dbReference type="RefSeq" id="WP_284921272.1">
    <property type="nucleotide sequence ID" value="NZ_CP126980.1"/>
</dbReference>
<gene>
    <name evidence="6" type="ORF">ACTOB_003498</name>
</gene>
<dbReference type="InterPro" id="IPR052032">
    <property type="entry name" value="ATP-dep_AA_Ligase"/>
</dbReference>
<evidence type="ECO:0000259" key="5">
    <source>
        <dbReference type="PROSITE" id="PS50975"/>
    </source>
</evidence>
<organism evidence="6 7">
    <name type="scientific">Actinoplanes oblitus</name>
    <dbReference type="NCBI Taxonomy" id="3040509"/>
    <lineage>
        <taxon>Bacteria</taxon>
        <taxon>Bacillati</taxon>
        <taxon>Actinomycetota</taxon>
        <taxon>Actinomycetes</taxon>
        <taxon>Micromonosporales</taxon>
        <taxon>Micromonosporaceae</taxon>
        <taxon>Actinoplanes</taxon>
    </lineage>
</organism>
<keyword evidence="2 4" id="KW-0547">Nucleotide-binding</keyword>
<dbReference type="PANTHER" id="PTHR43585">
    <property type="entry name" value="FUMIPYRROLE BIOSYNTHESIS PROTEIN C"/>
    <property type="match status" value="1"/>
</dbReference>
<accession>A0ABY8WQA9</accession>
<evidence type="ECO:0000256" key="3">
    <source>
        <dbReference type="ARBA" id="ARBA00022840"/>
    </source>
</evidence>
<dbReference type="Gene3D" id="3.30.470.20">
    <property type="entry name" value="ATP-grasp fold, B domain"/>
    <property type="match status" value="1"/>
</dbReference>
<evidence type="ECO:0000256" key="2">
    <source>
        <dbReference type="ARBA" id="ARBA00022741"/>
    </source>
</evidence>
<dbReference type="Proteomes" id="UP001240150">
    <property type="component" value="Chromosome"/>
</dbReference>
<evidence type="ECO:0000313" key="7">
    <source>
        <dbReference type="Proteomes" id="UP001240150"/>
    </source>
</evidence>
<keyword evidence="7" id="KW-1185">Reference proteome</keyword>
<name>A0ABY8WQA9_9ACTN</name>
<feature type="domain" description="ATP-grasp" evidence="5">
    <location>
        <begin position="114"/>
        <end position="306"/>
    </location>
</feature>
<dbReference type="SUPFAM" id="SSF56059">
    <property type="entry name" value="Glutathione synthetase ATP-binding domain-like"/>
    <property type="match status" value="1"/>
</dbReference>
<keyword evidence="1" id="KW-0436">Ligase</keyword>
<evidence type="ECO:0000256" key="4">
    <source>
        <dbReference type="PROSITE-ProRule" id="PRU00409"/>
    </source>
</evidence>
<dbReference type="EMBL" id="CP126980">
    <property type="protein sequence ID" value="WIM99833.1"/>
    <property type="molecule type" value="Genomic_DNA"/>
</dbReference>
<evidence type="ECO:0000313" key="6">
    <source>
        <dbReference type="EMBL" id="WIM99833.1"/>
    </source>
</evidence>
<reference evidence="6 7" key="1">
    <citation type="submission" date="2023-06" db="EMBL/GenBank/DDBJ databases">
        <authorList>
            <person name="Yushchuk O."/>
            <person name="Binda E."/>
            <person name="Ruckert-Reed C."/>
            <person name="Fedorenko V."/>
            <person name="Kalinowski J."/>
            <person name="Marinelli F."/>
        </authorList>
    </citation>
    <scope>NUCLEOTIDE SEQUENCE [LARGE SCALE GENOMIC DNA]</scope>
    <source>
        <strain evidence="6 7">NRRL 3884</strain>
    </source>
</reference>
<sequence length="427" mass="45983">MSVVAITVVATSAIRPADLARACDTCRCEPVFLTSAGLMDPAERDEYLAFGPVLEYDPADPGEVVPRLREHRPETILTFSEAAIPATAELAERLGLPYHDRETVTVLTDKWAQRRRLAERGVDAVWSAVVTDSDQARRVLAARPGPVVVKPRRSQSSRDTFLVETGELPPGVRPSPDSPFVIEEFLPGRGGTEFGDYVSVESLVSGGEPVTMGVTGKFPLLPPFREQGQFVPANLGEKEVAAAADLASAAVRALGVRSGLTHTEIKLTPDGPRVIEVNGRIGGFLGDLYQRATGQDLLALGLAAACGRPVTAETPRVTGGVHFQYSNQPPVSGGVLREITGADLVRRESGVAGYTVRFGPGTERPPGVMTFFVDLLRGEAADHQAMLALIDRCLSHLRFTWERPGGTVTDWRAGRDGLYRTPEKGQR</sequence>
<dbReference type="Pfam" id="PF13535">
    <property type="entry name" value="ATP-grasp_4"/>
    <property type="match status" value="1"/>
</dbReference>